<reference evidence="3 4" key="1">
    <citation type="journal article" date="2015" name="Genome Announc.">
        <title>Complete Genome Sequence of the Novel Leech Symbiont Mucinivorans hirudinis M3T.</title>
        <authorList>
            <person name="Nelson M.C."/>
            <person name="Bomar L."/>
            <person name="Graf J."/>
        </authorList>
    </citation>
    <scope>NUCLEOTIDE SEQUENCE [LARGE SCALE GENOMIC DNA]</scope>
    <source>
        <strain evidence="4">M3</strain>
    </source>
</reference>
<evidence type="ECO:0000256" key="1">
    <source>
        <dbReference type="PROSITE-ProRule" id="PRU00339"/>
    </source>
</evidence>
<name>A0A060R644_9BACT</name>
<dbReference type="PROSITE" id="PS50005">
    <property type="entry name" value="TPR"/>
    <property type="match status" value="1"/>
</dbReference>
<dbReference type="STRING" id="1433126.BN938_0269"/>
<dbReference type="Gene3D" id="1.25.40.10">
    <property type="entry name" value="Tetratricopeptide repeat domain"/>
    <property type="match status" value="2"/>
</dbReference>
<protein>
    <submittedName>
        <fullName evidence="3">Tetratricopeptide repeat domain protein</fullName>
    </submittedName>
</protein>
<evidence type="ECO:0000313" key="4">
    <source>
        <dbReference type="Proteomes" id="UP000027616"/>
    </source>
</evidence>
<dbReference type="SMART" id="SM00028">
    <property type="entry name" value="TPR"/>
    <property type="match status" value="4"/>
</dbReference>
<keyword evidence="2" id="KW-0732">Signal</keyword>
<dbReference type="KEGG" id="rbc:BN938_0269"/>
<feature type="signal peptide" evidence="2">
    <location>
        <begin position="1"/>
        <end position="35"/>
    </location>
</feature>
<dbReference type="eggNOG" id="COG0457">
    <property type="taxonomic scope" value="Bacteria"/>
</dbReference>
<dbReference type="Pfam" id="PF13181">
    <property type="entry name" value="TPR_8"/>
    <property type="match status" value="1"/>
</dbReference>
<accession>A0A060R644</accession>
<evidence type="ECO:0000313" key="3">
    <source>
        <dbReference type="EMBL" id="CDN30375.1"/>
    </source>
</evidence>
<keyword evidence="1" id="KW-0802">TPR repeat</keyword>
<organism evidence="3 4">
    <name type="scientific">Mucinivorans hirudinis</name>
    <dbReference type="NCBI Taxonomy" id="1433126"/>
    <lineage>
        <taxon>Bacteria</taxon>
        <taxon>Pseudomonadati</taxon>
        <taxon>Bacteroidota</taxon>
        <taxon>Bacteroidia</taxon>
        <taxon>Bacteroidales</taxon>
        <taxon>Rikenellaceae</taxon>
        <taxon>Mucinivorans</taxon>
    </lineage>
</organism>
<evidence type="ECO:0000256" key="2">
    <source>
        <dbReference type="SAM" id="SignalP"/>
    </source>
</evidence>
<dbReference type="InterPro" id="IPR011990">
    <property type="entry name" value="TPR-like_helical_dom_sf"/>
</dbReference>
<sequence length="334" mass="35609">MLWKINNIKTDKIMKRVKVVLITLVATLFTVVASAQTVEEAGEKYNQAMAKAQGGDLNNAIKLMEEAMNLAIDLGEDGTEILAETHNWLPKLYMAKGSNDAKNKKYDDAVVALSKAEELADLWGNAQVKAGASRAISTVYMAMGIEAFNGDQFEKALESFSKGYEQDPGNITLAGYTAKSYAKTGNLNKSLEIYKGIIEIGAANSKYAAAAKEAAADATGFVLEALAEAGKEQNLEKAVALADTLAGISPNEPQSNMLVIQLANNLKKYDVVIERGAMSAEAQSSPELKSDAYFILGVAYEAKGDKAKATEAYKKVTAGKNVAAAKTAVTNLSK</sequence>
<dbReference type="InterPro" id="IPR019734">
    <property type="entry name" value="TPR_rpt"/>
</dbReference>
<feature type="chain" id="PRO_5001586316" evidence="2">
    <location>
        <begin position="36"/>
        <end position="334"/>
    </location>
</feature>
<feature type="repeat" description="TPR" evidence="1">
    <location>
        <begin position="137"/>
        <end position="170"/>
    </location>
</feature>
<proteinExistence type="predicted"/>
<dbReference type="EMBL" id="HG934468">
    <property type="protein sequence ID" value="CDN30375.1"/>
    <property type="molecule type" value="Genomic_DNA"/>
</dbReference>
<dbReference type="AlphaFoldDB" id="A0A060R644"/>
<gene>
    <name evidence="3" type="ORF">BN938_0269</name>
</gene>
<dbReference type="Proteomes" id="UP000027616">
    <property type="component" value="Chromosome I"/>
</dbReference>
<dbReference type="SUPFAM" id="SSF48452">
    <property type="entry name" value="TPR-like"/>
    <property type="match status" value="1"/>
</dbReference>
<keyword evidence="4" id="KW-1185">Reference proteome</keyword>
<dbReference type="HOGENOM" id="CLU_831099_0_0_10"/>